<protein>
    <submittedName>
        <fullName evidence="1">Uncharacterized protein</fullName>
    </submittedName>
</protein>
<evidence type="ECO:0000313" key="1">
    <source>
        <dbReference type="EMBL" id="JAH46808.1"/>
    </source>
</evidence>
<sequence>MKLHVALLYMHVQSHTHARAHTHTHTHRKIQIFFRMFRHLGLPI</sequence>
<dbReference type="AlphaFoldDB" id="A0A0E9T2C3"/>
<organism evidence="1">
    <name type="scientific">Anguilla anguilla</name>
    <name type="common">European freshwater eel</name>
    <name type="synonym">Muraena anguilla</name>
    <dbReference type="NCBI Taxonomy" id="7936"/>
    <lineage>
        <taxon>Eukaryota</taxon>
        <taxon>Metazoa</taxon>
        <taxon>Chordata</taxon>
        <taxon>Craniata</taxon>
        <taxon>Vertebrata</taxon>
        <taxon>Euteleostomi</taxon>
        <taxon>Actinopterygii</taxon>
        <taxon>Neopterygii</taxon>
        <taxon>Teleostei</taxon>
        <taxon>Anguilliformes</taxon>
        <taxon>Anguillidae</taxon>
        <taxon>Anguilla</taxon>
    </lineage>
</organism>
<dbReference type="EMBL" id="GBXM01061769">
    <property type="protein sequence ID" value="JAH46808.1"/>
    <property type="molecule type" value="Transcribed_RNA"/>
</dbReference>
<reference evidence="1" key="1">
    <citation type="submission" date="2014-11" db="EMBL/GenBank/DDBJ databases">
        <authorList>
            <person name="Amaro Gonzalez C."/>
        </authorList>
    </citation>
    <scope>NUCLEOTIDE SEQUENCE</scope>
</reference>
<accession>A0A0E9T2C3</accession>
<reference evidence="1" key="2">
    <citation type="journal article" date="2015" name="Fish Shellfish Immunol.">
        <title>Early steps in the European eel (Anguilla anguilla)-Vibrio vulnificus interaction in the gills: Role of the RtxA13 toxin.</title>
        <authorList>
            <person name="Callol A."/>
            <person name="Pajuelo D."/>
            <person name="Ebbesson L."/>
            <person name="Teles M."/>
            <person name="MacKenzie S."/>
            <person name="Amaro C."/>
        </authorList>
    </citation>
    <scope>NUCLEOTIDE SEQUENCE</scope>
</reference>
<proteinExistence type="predicted"/>
<name>A0A0E9T2C3_ANGAN</name>